<dbReference type="InterPro" id="IPR000150">
    <property type="entry name" value="Cof"/>
</dbReference>
<accession>A0A6I2UWA9</accession>
<name>A0A6I2UWA9_9FIRM</name>
<dbReference type="SFLD" id="SFLDG01144">
    <property type="entry name" value="C2.B.4:_PGP_Like"/>
    <property type="match status" value="1"/>
</dbReference>
<comment type="caution">
    <text evidence="1">The sequence shown here is derived from an EMBL/GenBank/DDBJ whole genome shotgun (WGS) entry which is preliminary data.</text>
</comment>
<dbReference type="Pfam" id="PF08282">
    <property type="entry name" value="Hydrolase_3"/>
    <property type="match status" value="1"/>
</dbReference>
<dbReference type="Gene3D" id="3.30.1240.10">
    <property type="match status" value="1"/>
</dbReference>
<dbReference type="Gene3D" id="3.40.50.1000">
    <property type="entry name" value="HAD superfamily/HAD-like"/>
    <property type="match status" value="1"/>
</dbReference>
<dbReference type="Proteomes" id="UP000430222">
    <property type="component" value="Unassembled WGS sequence"/>
</dbReference>
<gene>
    <name evidence="1" type="ORF">FYJ78_04155</name>
</gene>
<sequence length="315" mass="35862">MKNLLCFRIITFGQAAKQSTMRRTIMIKLIATDMDGTLLNGNHRISKENLQALQSSRQSNIRLVIATGRIIGDVADFIEGYGLDPYYLTMNGAELHDPQRQLLHASYIDPERAKSIYAIMRKYPSIYIEIYTDHGHYSADSRLHTYRGLLQRMREVRPGANLLSNVLWSLRNPHYRHLNYLHDLNMLWNKNIRIAKFITFSQDTRLLQNLQNELEQEVSHIAISSSFRTNIEINDAAATKGQALTDLTKRLNIREDEVLVLGDGSNDLSMFQAFPTHATAMGNAIPELKQAAAKITDDNLHHGVANAIYAMLKKQ</sequence>
<dbReference type="PANTHER" id="PTHR10000:SF55">
    <property type="entry name" value="5-AMINO-6-(5-PHOSPHO-D-RIBITYLAMINO)URACIL PHOSPHATASE YCSE"/>
    <property type="match status" value="1"/>
</dbReference>
<dbReference type="GO" id="GO:0016791">
    <property type="term" value="F:phosphatase activity"/>
    <property type="evidence" value="ECO:0007669"/>
    <property type="project" value="TreeGrafter"/>
</dbReference>
<dbReference type="InterPro" id="IPR036412">
    <property type="entry name" value="HAD-like_sf"/>
</dbReference>
<dbReference type="NCBIfam" id="TIGR01484">
    <property type="entry name" value="HAD-SF-IIB"/>
    <property type="match status" value="1"/>
</dbReference>
<dbReference type="GO" id="GO:0005829">
    <property type="term" value="C:cytosol"/>
    <property type="evidence" value="ECO:0007669"/>
    <property type="project" value="TreeGrafter"/>
</dbReference>
<dbReference type="SFLD" id="SFLDG01140">
    <property type="entry name" value="C2.B:_Phosphomannomutase_and_P"/>
    <property type="match status" value="1"/>
</dbReference>
<evidence type="ECO:0000313" key="1">
    <source>
        <dbReference type="EMBL" id="MSV24390.1"/>
    </source>
</evidence>
<dbReference type="InterPro" id="IPR023214">
    <property type="entry name" value="HAD_sf"/>
</dbReference>
<dbReference type="PROSITE" id="PS01228">
    <property type="entry name" value="COF_1"/>
    <property type="match status" value="1"/>
</dbReference>
<protein>
    <submittedName>
        <fullName evidence="1">HAD family phosphatase</fullName>
    </submittedName>
</protein>
<reference evidence="1 2" key="1">
    <citation type="submission" date="2019-08" db="EMBL/GenBank/DDBJ databases">
        <title>In-depth cultivation of the pig gut microbiome towards novel bacterial diversity and tailored functional studies.</title>
        <authorList>
            <person name="Wylensek D."/>
            <person name="Hitch T.C.A."/>
            <person name="Clavel T."/>
        </authorList>
    </citation>
    <scope>NUCLEOTIDE SEQUENCE [LARGE SCALE GENOMIC DNA]</scope>
    <source>
        <strain evidence="2">WCA-380-WT-3B3</strain>
    </source>
</reference>
<dbReference type="AlphaFoldDB" id="A0A6I2UWA9"/>
<proteinExistence type="predicted"/>
<dbReference type="InterPro" id="IPR006379">
    <property type="entry name" value="HAD-SF_hydro_IIB"/>
</dbReference>
<organism evidence="1 2">
    <name type="scientific">Selenomonas montiformis</name>
    <dbReference type="NCBI Taxonomy" id="2652285"/>
    <lineage>
        <taxon>Bacteria</taxon>
        <taxon>Bacillati</taxon>
        <taxon>Bacillota</taxon>
        <taxon>Negativicutes</taxon>
        <taxon>Selenomonadales</taxon>
        <taxon>Selenomonadaceae</taxon>
        <taxon>Selenomonas</taxon>
    </lineage>
</organism>
<dbReference type="SFLD" id="SFLDS00003">
    <property type="entry name" value="Haloacid_Dehalogenase"/>
    <property type="match status" value="1"/>
</dbReference>
<dbReference type="PANTHER" id="PTHR10000">
    <property type="entry name" value="PHOSPHOSERINE PHOSPHATASE"/>
    <property type="match status" value="1"/>
</dbReference>
<dbReference type="SUPFAM" id="SSF56784">
    <property type="entry name" value="HAD-like"/>
    <property type="match status" value="1"/>
</dbReference>
<dbReference type="NCBIfam" id="TIGR00099">
    <property type="entry name" value="Cof-subfamily"/>
    <property type="match status" value="1"/>
</dbReference>
<dbReference type="GO" id="GO:0000287">
    <property type="term" value="F:magnesium ion binding"/>
    <property type="evidence" value="ECO:0007669"/>
    <property type="project" value="TreeGrafter"/>
</dbReference>
<dbReference type="CDD" id="cd07516">
    <property type="entry name" value="HAD_Pase"/>
    <property type="match status" value="1"/>
</dbReference>
<evidence type="ECO:0000313" key="2">
    <source>
        <dbReference type="Proteomes" id="UP000430222"/>
    </source>
</evidence>
<keyword evidence="2" id="KW-1185">Reference proteome</keyword>
<dbReference type="EMBL" id="VUNL01000003">
    <property type="protein sequence ID" value="MSV24390.1"/>
    <property type="molecule type" value="Genomic_DNA"/>
</dbReference>